<dbReference type="EMBL" id="DF837857">
    <property type="protein sequence ID" value="GAT42384.1"/>
    <property type="molecule type" value="Genomic_DNA"/>
</dbReference>
<protein>
    <recommendedName>
        <fullName evidence="3">Jacalin-type lectin domain-containing protein</fullName>
    </recommendedName>
</protein>
<reference evidence="1" key="1">
    <citation type="submission" date="2014-09" db="EMBL/GenBank/DDBJ databases">
        <title>Genome sequence of the luminous mushroom Mycena chlorophos for searching fungal bioluminescence genes.</title>
        <authorList>
            <person name="Tanaka Y."/>
            <person name="Kasuga D."/>
            <person name="Oba Y."/>
            <person name="Hase S."/>
            <person name="Sato K."/>
            <person name="Oba Y."/>
            <person name="Sakakibara Y."/>
        </authorList>
    </citation>
    <scope>NUCLEOTIDE SEQUENCE</scope>
</reference>
<sequence>MRWAQERSIDISGSITYAEAQQIINQAITEAILEFEQARSILTEAGQLVGGGDLTADRTLGLADSGVTADTYGDATHSPQIIIDQFGRITNAVNIPIAGGGGGGGGGSLTQLDQIITTGSETSVDFTGISQAYNDLIVVIAGSGVPATSSINLGMRVNSDSGNNYGYYRWNHYESSNSNGSSFVDLITYPTTADGEITLPNYKSNASKKTFHALSGYYNPGSDVFPQIAAGGWNNTAAITDLSFFATDGSNFPAGTIITLYGRGTASGGNASVPWYFDPPKVAEFPTAIGSISPSLLADDMDAGLLFEIASNHQGTVAQLKAVPASTSFTATMRLNTAFLNTGPPPNMGMVMSNGTQCWVWSVDGRNAGASLHAMKYSTSGYDGFEVLRQYNGHPINWLRIEYDFPSDTATFSYSLDGKLWFPYTVQGSISSYLSGGVQYIGFGGCTESYGFSGGFSCDHWDDTL</sequence>
<organism evidence="1 2">
    <name type="scientific">Mycena chlorophos</name>
    <name type="common">Agaric fungus</name>
    <name type="synonym">Agaricus chlorophos</name>
    <dbReference type="NCBI Taxonomy" id="658473"/>
    <lineage>
        <taxon>Eukaryota</taxon>
        <taxon>Fungi</taxon>
        <taxon>Dikarya</taxon>
        <taxon>Basidiomycota</taxon>
        <taxon>Agaricomycotina</taxon>
        <taxon>Agaricomycetes</taxon>
        <taxon>Agaricomycetidae</taxon>
        <taxon>Agaricales</taxon>
        <taxon>Marasmiineae</taxon>
        <taxon>Mycenaceae</taxon>
        <taxon>Mycena</taxon>
    </lineage>
</organism>
<proteinExistence type="predicted"/>
<evidence type="ECO:0000313" key="2">
    <source>
        <dbReference type="Proteomes" id="UP000815677"/>
    </source>
</evidence>
<evidence type="ECO:0000313" key="1">
    <source>
        <dbReference type="EMBL" id="GAT42384.1"/>
    </source>
</evidence>
<keyword evidence="2" id="KW-1185">Reference proteome</keyword>
<evidence type="ECO:0008006" key="3">
    <source>
        <dbReference type="Google" id="ProtNLM"/>
    </source>
</evidence>
<name>A0ABQ0KW95_MYCCL</name>
<accession>A0ABQ0KW95</accession>
<gene>
    <name evidence="1" type="ORF">MCHLO_00099</name>
</gene>
<dbReference type="Proteomes" id="UP000815677">
    <property type="component" value="Unassembled WGS sequence"/>
</dbReference>